<evidence type="ECO:0000256" key="2">
    <source>
        <dbReference type="ARBA" id="ARBA00022741"/>
    </source>
</evidence>
<dbReference type="InterPro" id="IPR027417">
    <property type="entry name" value="P-loop_NTPase"/>
</dbReference>
<dbReference type="GO" id="GO:0098796">
    <property type="term" value="C:membrane protein complex"/>
    <property type="evidence" value="ECO:0007669"/>
    <property type="project" value="UniProtKB-ARBA"/>
</dbReference>
<evidence type="ECO:0000313" key="6">
    <source>
        <dbReference type="Proteomes" id="UP000501452"/>
    </source>
</evidence>
<evidence type="ECO:0000256" key="3">
    <source>
        <dbReference type="ARBA" id="ARBA00022840"/>
    </source>
</evidence>
<dbReference type="PANTHER" id="PTHR24220:SF86">
    <property type="entry name" value="ABC TRANSPORTER ABCH.1"/>
    <property type="match status" value="1"/>
</dbReference>
<keyword evidence="1" id="KW-0813">Transport</keyword>
<proteinExistence type="predicted"/>
<organism evidence="5 6">
    <name type="scientific">Rubrobacter tropicus</name>
    <dbReference type="NCBI Taxonomy" id="2653851"/>
    <lineage>
        <taxon>Bacteria</taxon>
        <taxon>Bacillati</taxon>
        <taxon>Actinomycetota</taxon>
        <taxon>Rubrobacteria</taxon>
        <taxon>Rubrobacterales</taxon>
        <taxon>Rubrobacteraceae</taxon>
        <taxon>Rubrobacter</taxon>
    </lineage>
</organism>
<name>A0A6G8QBM4_9ACTN</name>
<dbReference type="GO" id="GO:0016887">
    <property type="term" value="F:ATP hydrolysis activity"/>
    <property type="evidence" value="ECO:0007669"/>
    <property type="project" value="InterPro"/>
</dbReference>
<dbReference type="Proteomes" id="UP000501452">
    <property type="component" value="Chromosome"/>
</dbReference>
<evidence type="ECO:0000313" key="5">
    <source>
        <dbReference type="EMBL" id="QIN83890.1"/>
    </source>
</evidence>
<dbReference type="KEGG" id="rub:GBA63_15505"/>
<evidence type="ECO:0000256" key="1">
    <source>
        <dbReference type="ARBA" id="ARBA00022448"/>
    </source>
</evidence>
<dbReference type="InterPro" id="IPR003439">
    <property type="entry name" value="ABC_transporter-like_ATP-bd"/>
</dbReference>
<gene>
    <name evidence="5" type="ORF">GBA63_15505</name>
</gene>
<dbReference type="PROSITE" id="PS00211">
    <property type="entry name" value="ABC_TRANSPORTER_1"/>
    <property type="match status" value="1"/>
</dbReference>
<dbReference type="SMART" id="SM00382">
    <property type="entry name" value="AAA"/>
    <property type="match status" value="1"/>
</dbReference>
<dbReference type="PROSITE" id="PS50893">
    <property type="entry name" value="ABC_TRANSPORTER_2"/>
    <property type="match status" value="1"/>
</dbReference>
<dbReference type="InterPro" id="IPR017871">
    <property type="entry name" value="ABC_transporter-like_CS"/>
</dbReference>
<dbReference type="InterPro" id="IPR015854">
    <property type="entry name" value="ABC_transpr_LolD-like"/>
</dbReference>
<dbReference type="SUPFAM" id="SSF52540">
    <property type="entry name" value="P-loop containing nucleoside triphosphate hydrolases"/>
    <property type="match status" value="1"/>
</dbReference>
<keyword evidence="3 5" id="KW-0067">ATP-binding</keyword>
<dbReference type="PANTHER" id="PTHR24220">
    <property type="entry name" value="IMPORT ATP-BINDING PROTEIN"/>
    <property type="match status" value="1"/>
</dbReference>
<dbReference type="Gene3D" id="3.40.50.300">
    <property type="entry name" value="P-loop containing nucleotide triphosphate hydrolases"/>
    <property type="match status" value="1"/>
</dbReference>
<dbReference type="InterPro" id="IPR017911">
    <property type="entry name" value="MacB-like_ATP-bd"/>
</dbReference>
<dbReference type="GO" id="GO:0005886">
    <property type="term" value="C:plasma membrane"/>
    <property type="evidence" value="ECO:0007669"/>
    <property type="project" value="TreeGrafter"/>
</dbReference>
<dbReference type="InterPro" id="IPR003593">
    <property type="entry name" value="AAA+_ATPase"/>
</dbReference>
<evidence type="ECO:0000259" key="4">
    <source>
        <dbReference type="PROSITE" id="PS50893"/>
    </source>
</evidence>
<keyword evidence="6" id="KW-1185">Reference proteome</keyword>
<protein>
    <submittedName>
        <fullName evidence="5">ATP-binding cassette domain-containing protein</fullName>
    </submittedName>
</protein>
<keyword evidence="2" id="KW-0547">Nucleotide-binding</keyword>
<reference evidence="5 6" key="1">
    <citation type="submission" date="2019-10" db="EMBL/GenBank/DDBJ databases">
        <title>Rubrobacter sp nov SCSIO 52090 isolated from a deep-sea sediment in the South China Sea.</title>
        <authorList>
            <person name="Chen R.W."/>
        </authorList>
    </citation>
    <scope>NUCLEOTIDE SEQUENCE [LARGE SCALE GENOMIC DNA]</scope>
    <source>
        <strain evidence="5 6">SCSIO 52909</strain>
    </source>
</reference>
<dbReference type="GO" id="GO:0005524">
    <property type="term" value="F:ATP binding"/>
    <property type="evidence" value="ECO:0007669"/>
    <property type="project" value="UniProtKB-KW"/>
</dbReference>
<feature type="domain" description="ABC transporter" evidence="4">
    <location>
        <begin position="22"/>
        <end position="253"/>
    </location>
</feature>
<dbReference type="AlphaFoldDB" id="A0A6G8QBM4"/>
<sequence length="253" mass="27280">MLVGKRASSEEPGGSVVDELMIEATGVQKVYEAGGLRVRALRGVDLGIRRGEMVAIMGPSGCGKTTLLNVLSGLDELSDGDVRIDGEAIGGMSDKRRTRFRAERMGFIFQSYNLIPVLSAIENIELPLLVAGKKPKKARRWALDALEMVGLSDQADKRPAEMSGGQQQRVTVARSLVNNPAIVWADEPTGALDSETSKGIMDLLVRLNGEQRQTFVLVTHDAAVAARAHRTILMRDGNITSDEQNGSPRGEGE</sequence>
<dbReference type="Pfam" id="PF00005">
    <property type="entry name" value="ABC_tran"/>
    <property type="match status" value="1"/>
</dbReference>
<dbReference type="GO" id="GO:0022857">
    <property type="term" value="F:transmembrane transporter activity"/>
    <property type="evidence" value="ECO:0007669"/>
    <property type="project" value="TreeGrafter"/>
</dbReference>
<dbReference type="CDD" id="cd03255">
    <property type="entry name" value="ABC_MJ0796_LolCDE_FtsE"/>
    <property type="match status" value="1"/>
</dbReference>
<dbReference type="EMBL" id="CP045119">
    <property type="protein sequence ID" value="QIN83890.1"/>
    <property type="molecule type" value="Genomic_DNA"/>
</dbReference>
<accession>A0A6G8QBM4</accession>
<dbReference type="FunFam" id="3.40.50.300:FF:000032">
    <property type="entry name" value="Export ABC transporter ATP-binding protein"/>
    <property type="match status" value="1"/>
</dbReference>